<keyword evidence="10" id="KW-1185">Reference proteome</keyword>
<dbReference type="PANTHER" id="PTHR43876:SF8">
    <property type="entry name" value="2-OCTAPRENYL-6-METHOXYPHENOL HYDROXYLASE"/>
    <property type="match status" value="1"/>
</dbReference>
<gene>
    <name evidence="9" type="ordered locus">ambt_02425</name>
</gene>
<dbReference type="InterPro" id="IPR051205">
    <property type="entry name" value="UbiH/COQ6_monooxygenase"/>
</dbReference>
<dbReference type="InterPro" id="IPR002938">
    <property type="entry name" value="FAD-bd"/>
</dbReference>
<evidence type="ECO:0000313" key="10">
    <source>
        <dbReference type="Proteomes" id="UP000000683"/>
    </source>
</evidence>
<dbReference type="GO" id="GO:0008681">
    <property type="term" value="F:2-octaprenyl-6-methoxyphenol hydroxylase activity"/>
    <property type="evidence" value="ECO:0007669"/>
    <property type="project" value="TreeGrafter"/>
</dbReference>
<dbReference type="HOGENOM" id="CLU_009665_8_1_6"/>
<comment type="similarity">
    <text evidence="3">Belongs to the UbiH/COQ6 family.</text>
</comment>
<dbReference type="InterPro" id="IPR018168">
    <property type="entry name" value="Ubi_Hdrlase_CS"/>
</dbReference>
<reference evidence="9 10" key="1">
    <citation type="journal article" date="2011" name="J. Bacteriol.">
        <title>Complete genome sequence of the polycyclic aromatic hydrocarbon-degrading bacterium Alteromonas sp. strain SN2.</title>
        <authorList>
            <person name="Jin H.M."/>
            <person name="Jeong H."/>
            <person name="Moon E.J."/>
            <person name="Math R.K."/>
            <person name="Lee K."/>
            <person name="Kim H.J."/>
            <person name="Jeon C.O."/>
            <person name="Oh T.K."/>
            <person name="Kim J.F."/>
        </authorList>
    </citation>
    <scope>NUCLEOTIDE SEQUENCE [LARGE SCALE GENOMIC DNA]</scope>
    <source>
        <strain evidence="10">JCM 17741 / KACC 18427 / KCTC 11700BP / SN2</strain>
    </source>
</reference>
<protein>
    <submittedName>
        <fullName evidence="9">2-octaprenyl-6-methoxyphenyl hydroxylase</fullName>
    </submittedName>
</protein>
<sequence length="413" mass="43991">MSQQDVVIVGGGIVGCVLAKGLSEQAGLSVTLVDAASPSNAASSSNASSSSNESNVFNPLTDTRVIALARRTVNELNAMGVGLAELAKQNQGKIEHIEVSDKGGIGLTNLSSSEFGINTFGQVVSLSALTHNVMSQSKQYQHIAPATVTHLARETDSTLVTLNNGSTINAKLLVIADGGRSSLAQQVGLTRHTDDYQQVAIIFNAHTSEPHHNKAYERFTKNGPVAFLPFDSEINGHVAKGKGFSVVWTVAREHAESLIQLSPEAFIRRLQQEFGYRQGQITAISELASYPLALSYTDALTSHRAVVVGNAAQALHPIAGQGFNLGLRDIITLVNTLKGVTDPGEFNVLNDYAAKRSKDRTATITLTDTLVRTFSNSHFPLVAARNMALTALNVIPSAKRAFVQQTTGYGRSV</sequence>
<dbReference type="eggNOG" id="COG0654">
    <property type="taxonomic scope" value="Bacteria"/>
</dbReference>
<dbReference type="EMBL" id="CP002339">
    <property type="protein sequence ID" value="AEF02039.1"/>
    <property type="molecule type" value="Genomic_DNA"/>
</dbReference>
<dbReference type="NCBIfam" id="TIGR01988">
    <property type="entry name" value="Ubi-OHases"/>
    <property type="match status" value="1"/>
</dbReference>
<name>F5Z9N4_ALTNA</name>
<keyword evidence="6" id="KW-0560">Oxidoreductase</keyword>
<keyword evidence="4" id="KW-0285">Flavoprotein</keyword>
<keyword evidence="5" id="KW-0274">FAD</keyword>
<evidence type="ECO:0000256" key="4">
    <source>
        <dbReference type="ARBA" id="ARBA00022630"/>
    </source>
</evidence>
<evidence type="ECO:0000256" key="6">
    <source>
        <dbReference type="ARBA" id="ARBA00023002"/>
    </source>
</evidence>
<dbReference type="AlphaFoldDB" id="F5Z9N4"/>
<dbReference type="Pfam" id="PF01494">
    <property type="entry name" value="FAD_binding_3"/>
    <property type="match status" value="1"/>
</dbReference>
<evidence type="ECO:0000256" key="5">
    <source>
        <dbReference type="ARBA" id="ARBA00022827"/>
    </source>
</evidence>
<evidence type="ECO:0000256" key="3">
    <source>
        <dbReference type="ARBA" id="ARBA00005349"/>
    </source>
</evidence>
<organism evidence="9 10">
    <name type="scientific">Alteromonas naphthalenivorans</name>
    <dbReference type="NCBI Taxonomy" id="715451"/>
    <lineage>
        <taxon>Bacteria</taxon>
        <taxon>Pseudomonadati</taxon>
        <taxon>Pseudomonadota</taxon>
        <taxon>Gammaproteobacteria</taxon>
        <taxon>Alteromonadales</taxon>
        <taxon>Alteromonadaceae</taxon>
        <taxon>Alteromonas/Salinimonas group</taxon>
        <taxon>Alteromonas</taxon>
    </lineage>
</organism>
<dbReference type="InterPro" id="IPR036188">
    <property type="entry name" value="FAD/NAD-bd_sf"/>
</dbReference>
<evidence type="ECO:0000259" key="8">
    <source>
        <dbReference type="Pfam" id="PF01494"/>
    </source>
</evidence>
<dbReference type="Gene3D" id="3.50.50.60">
    <property type="entry name" value="FAD/NAD(P)-binding domain"/>
    <property type="match status" value="2"/>
</dbReference>
<dbReference type="PRINTS" id="PR00420">
    <property type="entry name" value="RNGMNOXGNASE"/>
</dbReference>
<proteinExistence type="inferred from homology"/>
<evidence type="ECO:0000256" key="1">
    <source>
        <dbReference type="ARBA" id="ARBA00001974"/>
    </source>
</evidence>
<comment type="pathway">
    <text evidence="2">Cofactor biosynthesis; ubiquinone biosynthesis.</text>
</comment>
<accession>F5Z9N4</accession>
<evidence type="ECO:0000256" key="7">
    <source>
        <dbReference type="ARBA" id="ARBA00023033"/>
    </source>
</evidence>
<evidence type="ECO:0000256" key="2">
    <source>
        <dbReference type="ARBA" id="ARBA00004749"/>
    </source>
</evidence>
<evidence type="ECO:0000313" key="9">
    <source>
        <dbReference type="EMBL" id="AEF02039.1"/>
    </source>
</evidence>
<dbReference type="GO" id="GO:0071949">
    <property type="term" value="F:FAD binding"/>
    <property type="evidence" value="ECO:0007669"/>
    <property type="project" value="InterPro"/>
</dbReference>
<dbReference type="OrthoDB" id="9769565at2"/>
<comment type="cofactor">
    <cofactor evidence="1">
        <name>FAD</name>
        <dbReference type="ChEBI" id="CHEBI:57692"/>
    </cofactor>
</comment>
<dbReference type="GO" id="GO:0006744">
    <property type="term" value="P:ubiquinone biosynthetic process"/>
    <property type="evidence" value="ECO:0007669"/>
    <property type="project" value="UniProtKB-UniPathway"/>
</dbReference>
<dbReference type="InterPro" id="IPR010971">
    <property type="entry name" value="UbiH/COQ6"/>
</dbReference>
<dbReference type="PROSITE" id="PS01304">
    <property type="entry name" value="UBIH"/>
    <property type="match status" value="1"/>
</dbReference>
<dbReference type="PANTHER" id="PTHR43876">
    <property type="entry name" value="UBIQUINONE BIOSYNTHESIS MONOOXYGENASE COQ6, MITOCHONDRIAL"/>
    <property type="match status" value="1"/>
</dbReference>
<feature type="domain" description="FAD-binding" evidence="8">
    <location>
        <begin position="5"/>
        <end position="359"/>
    </location>
</feature>
<keyword evidence="7" id="KW-0503">Monooxygenase</keyword>
<dbReference type="KEGG" id="alt:ambt_02425"/>
<dbReference type="Proteomes" id="UP000000683">
    <property type="component" value="Chromosome"/>
</dbReference>
<dbReference type="SUPFAM" id="SSF51905">
    <property type="entry name" value="FAD/NAD(P)-binding domain"/>
    <property type="match status" value="1"/>
</dbReference>
<dbReference type="RefSeq" id="WP_013782981.1">
    <property type="nucleotide sequence ID" value="NC_015554.1"/>
</dbReference>
<dbReference type="UniPathway" id="UPA00232"/>